<evidence type="ECO:0000256" key="1">
    <source>
        <dbReference type="ARBA" id="ARBA00022741"/>
    </source>
</evidence>
<dbReference type="GO" id="GO:0005524">
    <property type="term" value="F:ATP binding"/>
    <property type="evidence" value="ECO:0007669"/>
    <property type="project" value="UniProtKB-UniRule"/>
</dbReference>
<keyword evidence="3 5" id="KW-0347">Helicase</keyword>
<evidence type="ECO:0000256" key="4">
    <source>
        <dbReference type="ARBA" id="ARBA00022840"/>
    </source>
</evidence>
<evidence type="ECO:0000256" key="5">
    <source>
        <dbReference type="PROSITE-ProRule" id="PRU00560"/>
    </source>
</evidence>
<dbReference type="Proteomes" id="UP000019225">
    <property type="component" value="Chromosome"/>
</dbReference>
<keyword evidence="1 5" id="KW-0547">Nucleotide-binding</keyword>
<dbReference type="GO" id="GO:0005829">
    <property type="term" value="C:cytosol"/>
    <property type="evidence" value="ECO:0007669"/>
    <property type="project" value="TreeGrafter"/>
</dbReference>
<dbReference type="GO" id="GO:0000725">
    <property type="term" value="P:recombinational repair"/>
    <property type="evidence" value="ECO:0007669"/>
    <property type="project" value="TreeGrafter"/>
</dbReference>
<dbReference type="GO" id="GO:0043138">
    <property type="term" value="F:3'-5' DNA helicase activity"/>
    <property type="evidence" value="ECO:0007669"/>
    <property type="project" value="TreeGrafter"/>
</dbReference>
<dbReference type="EMBL" id="CP007155">
    <property type="protein sequence ID" value="AHH99883.1"/>
    <property type="molecule type" value="Genomic_DNA"/>
</dbReference>
<feature type="binding site" evidence="5">
    <location>
        <begin position="230"/>
        <end position="237"/>
    </location>
    <ligand>
        <name>ATP</name>
        <dbReference type="ChEBI" id="CHEBI:30616"/>
    </ligand>
</feature>
<proteinExistence type="predicted"/>
<dbReference type="STRING" id="1449976.KALB_6524"/>
<dbReference type="PATRIC" id="fig|1449976.3.peg.6547"/>
<reference evidence="7 8" key="1">
    <citation type="journal article" date="2014" name="BMC Genomics">
        <title>Complete genome sequence of producer of the glycopeptide antibiotic Aculeximycin Kutzneria albida DSM 43870T, a representative of minor genus of Pseudonocardiaceae.</title>
        <authorList>
            <person name="Rebets Y."/>
            <person name="Tokovenko B."/>
            <person name="Lushchyk I."/>
            <person name="Ruckert C."/>
            <person name="Zaburannyi N."/>
            <person name="Bechthold A."/>
            <person name="Kalinowski J."/>
            <person name="Luzhetskyy A."/>
        </authorList>
    </citation>
    <scope>NUCLEOTIDE SEQUENCE [LARGE SCALE GENOMIC DNA]</scope>
    <source>
        <strain evidence="7">DSM 43870</strain>
    </source>
</reference>
<keyword evidence="2 5" id="KW-0378">Hydrolase</keyword>
<protein>
    <recommendedName>
        <fullName evidence="6">UvrD-like helicase ATP-binding domain-containing protein</fullName>
    </recommendedName>
</protein>
<dbReference type="Gene3D" id="3.40.50.300">
    <property type="entry name" value="P-loop containing nucleotide triphosphate hydrolases"/>
    <property type="match status" value="2"/>
</dbReference>
<dbReference type="RefSeq" id="WP_025359770.1">
    <property type="nucleotide sequence ID" value="NZ_CP007155.1"/>
</dbReference>
<dbReference type="InterPro" id="IPR014016">
    <property type="entry name" value="UvrD-like_ATP-bd"/>
</dbReference>
<accession>W5WFA4</accession>
<dbReference type="InterPro" id="IPR013986">
    <property type="entry name" value="DExx_box_DNA_helicase_dom_sf"/>
</dbReference>
<name>W5WFA4_9PSEU</name>
<gene>
    <name evidence="7" type="ORF">KALB_6524</name>
</gene>
<dbReference type="Gene3D" id="1.10.10.160">
    <property type="match status" value="1"/>
</dbReference>
<evidence type="ECO:0000313" key="7">
    <source>
        <dbReference type="EMBL" id="AHH99883.1"/>
    </source>
</evidence>
<dbReference type="Pfam" id="PF00580">
    <property type="entry name" value="UvrD-helicase"/>
    <property type="match status" value="1"/>
</dbReference>
<dbReference type="HOGENOM" id="CLU_393749_0_0_11"/>
<feature type="domain" description="UvrD-like helicase ATP-binding" evidence="6">
    <location>
        <begin position="209"/>
        <end position="494"/>
    </location>
</feature>
<keyword evidence="4 5" id="KW-0067">ATP-binding</keyword>
<dbReference type="KEGG" id="kal:KALB_6524"/>
<dbReference type="SUPFAM" id="SSF52540">
    <property type="entry name" value="P-loop containing nucleoside triphosphate hydrolases"/>
    <property type="match status" value="1"/>
</dbReference>
<evidence type="ECO:0000313" key="8">
    <source>
        <dbReference type="Proteomes" id="UP000019225"/>
    </source>
</evidence>
<dbReference type="OrthoDB" id="3196525at2"/>
<organism evidence="7 8">
    <name type="scientific">Kutzneria albida DSM 43870</name>
    <dbReference type="NCBI Taxonomy" id="1449976"/>
    <lineage>
        <taxon>Bacteria</taxon>
        <taxon>Bacillati</taxon>
        <taxon>Actinomycetota</taxon>
        <taxon>Actinomycetes</taxon>
        <taxon>Pseudonocardiales</taxon>
        <taxon>Pseudonocardiaceae</taxon>
        <taxon>Kutzneria</taxon>
    </lineage>
</organism>
<dbReference type="InterPro" id="IPR027417">
    <property type="entry name" value="P-loop_NTPase"/>
</dbReference>
<evidence type="ECO:0000256" key="3">
    <source>
        <dbReference type="ARBA" id="ARBA00022806"/>
    </source>
</evidence>
<dbReference type="PANTHER" id="PTHR11070">
    <property type="entry name" value="UVRD / RECB / PCRA DNA HELICASE FAMILY MEMBER"/>
    <property type="match status" value="1"/>
</dbReference>
<keyword evidence="8" id="KW-1185">Reference proteome</keyword>
<dbReference type="eggNOG" id="COG0210">
    <property type="taxonomic scope" value="Bacteria"/>
</dbReference>
<evidence type="ECO:0000256" key="2">
    <source>
        <dbReference type="ARBA" id="ARBA00022801"/>
    </source>
</evidence>
<sequence length="644" mass="71230">MNLSAHARRQVQQRATELVGGEFPGLGALPRQVLAALLAHTAAGWRLFVREGFGGAREAGADVFLIGPGGVFAVVVDERLPDLDAARALMRHAQHRLSGIGYGLRTLAGSGIHLVVVGPNGGRSTNGMYLSLALTELPRLFRRDALHLDRRQVESISEAAAGRLAGYRRLSVRAPGREPEPTGLLDVRELTEDQVAAAQQRPFDSWLTFLHPHQQAVVTRRYNGPARISGPAGTGKTVVALHRLRHLARRSTDPLLFTTFVRTLPLVHQRSFERLAPELADRVEFTNLHAWVRGFLAQRGIHVNVHSGQIRTQFNLAWRGHREVLGALEPRPEYWRDEVDRVIKGRGVESLADYLRLSRRGRSLRLDANQKRLVWALYQDYEKLLQDKGLHDHNDLITLAAQELGGKGLERPYAAVVADEVQDISLQGLRLLRTIAGDGPDRLLLVGDGQQQVYPGGWRLSDAGIPIQGRGEVLRVNYRNRAEVLEFARRFDATNQVDDLDGAVGIALQEAESANSGGRTESWRGPVADLPAALVEVVRGLPVPVGRTAVIALHRRELEACRDALRAAGVPVLWLEDYTGQEDGKLKIGTVHRAKGLDFQAVLVVQFARHEAVDEEARELRGRQHLVAATRARDYLWWGTAESA</sequence>
<dbReference type="PANTHER" id="PTHR11070:SF45">
    <property type="entry name" value="DNA 3'-5' HELICASE"/>
    <property type="match status" value="1"/>
</dbReference>
<dbReference type="PROSITE" id="PS51198">
    <property type="entry name" value="UVRD_HELICASE_ATP_BIND"/>
    <property type="match status" value="1"/>
</dbReference>
<dbReference type="GO" id="GO:0016787">
    <property type="term" value="F:hydrolase activity"/>
    <property type="evidence" value="ECO:0007669"/>
    <property type="project" value="UniProtKB-UniRule"/>
</dbReference>
<dbReference type="InterPro" id="IPR000212">
    <property type="entry name" value="DNA_helicase_UvrD/REP"/>
</dbReference>
<dbReference type="GO" id="GO:0003677">
    <property type="term" value="F:DNA binding"/>
    <property type="evidence" value="ECO:0007669"/>
    <property type="project" value="InterPro"/>
</dbReference>
<dbReference type="AlphaFoldDB" id="W5WFA4"/>
<evidence type="ECO:0000259" key="6">
    <source>
        <dbReference type="PROSITE" id="PS51198"/>
    </source>
</evidence>